<reference evidence="2 3" key="1">
    <citation type="submission" date="2018-07" db="EMBL/GenBank/DDBJ databases">
        <title>Genomic Encyclopedia of Type Strains, Phase III (KMG-III): the genomes of soil and plant-associated and newly described type strains.</title>
        <authorList>
            <person name="Whitman W."/>
        </authorList>
    </citation>
    <scope>NUCLEOTIDE SEQUENCE [LARGE SCALE GENOMIC DNA]</scope>
    <source>
        <strain evidence="2 3">CECT 7287</strain>
    </source>
</reference>
<gene>
    <name evidence="2" type="ORF">DFP98_111134</name>
</gene>
<organism evidence="2 3">
    <name type="scientific">Cohnella phaseoli</name>
    <dbReference type="NCBI Taxonomy" id="456490"/>
    <lineage>
        <taxon>Bacteria</taxon>
        <taxon>Bacillati</taxon>
        <taxon>Bacillota</taxon>
        <taxon>Bacilli</taxon>
        <taxon>Bacillales</taxon>
        <taxon>Paenibacillaceae</taxon>
        <taxon>Cohnella</taxon>
    </lineage>
</organism>
<feature type="compositionally biased region" description="Basic and acidic residues" evidence="1">
    <location>
        <begin position="13"/>
        <end position="34"/>
    </location>
</feature>
<name>A0A3D9JS35_9BACL</name>
<dbReference type="RefSeq" id="WP_116061546.1">
    <property type="nucleotide sequence ID" value="NZ_QRDZ01000011.1"/>
</dbReference>
<proteinExistence type="predicted"/>
<comment type="caution">
    <text evidence="2">The sequence shown here is derived from an EMBL/GenBank/DDBJ whole genome shotgun (WGS) entry which is preliminary data.</text>
</comment>
<feature type="compositionally biased region" description="Polar residues" evidence="1">
    <location>
        <begin position="1"/>
        <end position="10"/>
    </location>
</feature>
<evidence type="ECO:0000313" key="3">
    <source>
        <dbReference type="Proteomes" id="UP000256977"/>
    </source>
</evidence>
<evidence type="ECO:0000256" key="1">
    <source>
        <dbReference type="SAM" id="MobiDB-lite"/>
    </source>
</evidence>
<dbReference type="EMBL" id="QRDZ01000011">
    <property type="protein sequence ID" value="RED76750.1"/>
    <property type="molecule type" value="Genomic_DNA"/>
</dbReference>
<evidence type="ECO:0000313" key="2">
    <source>
        <dbReference type="EMBL" id="RED76750.1"/>
    </source>
</evidence>
<protein>
    <submittedName>
        <fullName evidence="2">Uncharacterized protein</fullName>
    </submittedName>
</protein>
<dbReference type="AlphaFoldDB" id="A0A3D9JS35"/>
<keyword evidence="3" id="KW-1185">Reference proteome</keyword>
<sequence>MTDKNTNPSVEGQHGEAEKKLSQAEAIKRILERKKQGRQAGANGKGAFSTDTKKMKTQIHKVQNNQKRRTGV</sequence>
<accession>A0A3D9JS35</accession>
<dbReference type="OrthoDB" id="2680357at2"/>
<feature type="region of interest" description="Disordered" evidence="1">
    <location>
        <begin position="1"/>
        <end position="72"/>
    </location>
</feature>
<dbReference type="Proteomes" id="UP000256977">
    <property type="component" value="Unassembled WGS sequence"/>
</dbReference>